<proteinExistence type="predicted"/>
<evidence type="ECO:0000313" key="1">
    <source>
        <dbReference type="EMBL" id="JAD40506.1"/>
    </source>
</evidence>
<sequence length="14" mass="1560">MPTAARISWGRSRA</sequence>
<protein>
    <submittedName>
        <fullName evidence="1">Uncharacterized protein</fullName>
    </submittedName>
</protein>
<accession>A0A0A8ZNY1</accession>
<reference evidence="1" key="2">
    <citation type="journal article" date="2015" name="Data Brief">
        <title>Shoot transcriptome of the giant reed, Arundo donax.</title>
        <authorList>
            <person name="Barrero R.A."/>
            <person name="Guerrero F.D."/>
            <person name="Moolhuijzen P."/>
            <person name="Goolsby J.A."/>
            <person name="Tidwell J."/>
            <person name="Bellgard S.E."/>
            <person name="Bellgard M.I."/>
        </authorList>
    </citation>
    <scope>NUCLEOTIDE SEQUENCE</scope>
    <source>
        <tissue evidence="1">Shoot tissue taken approximately 20 cm above the soil surface</tissue>
    </source>
</reference>
<reference evidence="1" key="1">
    <citation type="submission" date="2014-09" db="EMBL/GenBank/DDBJ databases">
        <authorList>
            <person name="Magalhaes I.L.F."/>
            <person name="Oliveira U."/>
            <person name="Santos F.R."/>
            <person name="Vidigal T.H.D.A."/>
            <person name="Brescovit A.D."/>
            <person name="Santos A.J."/>
        </authorList>
    </citation>
    <scope>NUCLEOTIDE SEQUENCE</scope>
    <source>
        <tissue evidence="1">Shoot tissue taken approximately 20 cm above the soil surface</tissue>
    </source>
</reference>
<organism evidence="1">
    <name type="scientific">Arundo donax</name>
    <name type="common">Giant reed</name>
    <name type="synonym">Donax arundinaceus</name>
    <dbReference type="NCBI Taxonomy" id="35708"/>
    <lineage>
        <taxon>Eukaryota</taxon>
        <taxon>Viridiplantae</taxon>
        <taxon>Streptophyta</taxon>
        <taxon>Embryophyta</taxon>
        <taxon>Tracheophyta</taxon>
        <taxon>Spermatophyta</taxon>
        <taxon>Magnoliopsida</taxon>
        <taxon>Liliopsida</taxon>
        <taxon>Poales</taxon>
        <taxon>Poaceae</taxon>
        <taxon>PACMAD clade</taxon>
        <taxon>Arundinoideae</taxon>
        <taxon>Arundineae</taxon>
        <taxon>Arundo</taxon>
    </lineage>
</organism>
<name>A0A0A8ZNY1_ARUDO</name>
<dbReference type="EMBL" id="GBRH01257389">
    <property type="protein sequence ID" value="JAD40506.1"/>
    <property type="molecule type" value="Transcribed_RNA"/>
</dbReference>